<gene>
    <name evidence="1" type="ORF">ERS013165_02475</name>
    <name evidence="2" type="ORF">ERS013200_01313</name>
</gene>
<evidence type="ECO:0000313" key="2">
    <source>
        <dbReference type="EMBL" id="CSC39523.1"/>
    </source>
</evidence>
<reference evidence="3 4" key="1">
    <citation type="submission" date="2015-07" db="EMBL/GenBank/DDBJ databases">
        <authorList>
            <consortium name="Pathogen Informatics"/>
        </authorList>
    </citation>
    <scope>NUCLEOTIDE SEQUENCE [LARGE SCALE GENOMIC DNA]</scope>
    <source>
        <strain evidence="2 3">A316</strain>
        <strain evidence="1 4">A51</strain>
    </source>
</reference>
<dbReference type="EMBL" id="CWQY01000006">
    <property type="protein sequence ID" value="CSC39523.1"/>
    <property type="molecule type" value="Genomic_DNA"/>
</dbReference>
<dbReference type="EMBL" id="CWOW01000012">
    <property type="protein sequence ID" value="CSA80485.1"/>
    <property type="molecule type" value="Genomic_DNA"/>
</dbReference>
<accession>A0A655UNK2</accession>
<dbReference type="AlphaFoldDB" id="A0A655UNK2"/>
<evidence type="ECO:0000313" key="3">
    <source>
        <dbReference type="Proteomes" id="UP000041770"/>
    </source>
</evidence>
<name>A0A655UNK2_VIBCL</name>
<dbReference type="Proteomes" id="UP000041770">
    <property type="component" value="Unassembled WGS sequence"/>
</dbReference>
<organism evidence="1 4">
    <name type="scientific">Vibrio cholerae</name>
    <dbReference type="NCBI Taxonomy" id="666"/>
    <lineage>
        <taxon>Bacteria</taxon>
        <taxon>Pseudomonadati</taxon>
        <taxon>Pseudomonadota</taxon>
        <taxon>Gammaproteobacteria</taxon>
        <taxon>Vibrionales</taxon>
        <taxon>Vibrionaceae</taxon>
        <taxon>Vibrio</taxon>
    </lineage>
</organism>
<evidence type="ECO:0000313" key="1">
    <source>
        <dbReference type="EMBL" id="CSA80485.1"/>
    </source>
</evidence>
<dbReference type="Proteomes" id="UP000044806">
    <property type="component" value="Unassembled WGS sequence"/>
</dbReference>
<evidence type="ECO:0000313" key="4">
    <source>
        <dbReference type="Proteomes" id="UP000044806"/>
    </source>
</evidence>
<sequence length="106" mass="12420">MSDQLSRTKTGGEFRVALRNWHMMQATGRGHFDHRSLVISQNSIEGLHSFTLWPHHFDFNKSSLCGVHQRLHRTFTTVRNRDSDKFCIMPYPSQPSLNRITHLLCR</sequence>
<proteinExistence type="predicted"/>
<protein>
    <submittedName>
        <fullName evidence="1">Uncharacterized protein</fullName>
    </submittedName>
</protein>